<name>A0A8V5GSQ0_MELUD</name>
<reference evidence="10" key="3">
    <citation type="submission" date="2025-09" db="UniProtKB">
        <authorList>
            <consortium name="Ensembl"/>
        </authorList>
    </citation>
    <scope>IDENTIFICATION</scope>
</reference>
<reference evidence="10" key="1">
    <citation type="submission" date="2020-03" db="EMBL/GenBank/DDBJ databases">
        <title>Melopsittacus undulatus (budgerigar) genome, bMelUnd1, maternal haplotype with Z.</title>
        <authorList>
            <person name="Gedman G."/>
            <person name="Mountcastle J."/>
            <person name="Haase B."/>
            <person name="Formenti G."/>
            <person name="Wright T."/>
            <person name="Apodaca J."/>
            <person name="Pelan S."/>
            <person name="Chow W."/>
            <person name="Rhie A."/>
            <person name="Howe K."/>
            <person name="Fedrigo O."/>
            <person name="Jarvis E.D."/>
        </authorList>
    </citation>
    <scope>NUCLEOTIDE SEQUENCE [LARGE SCALE GENOMIC DNA]</scope>
</reference>
<evidence type="ECO:0000256" key="7">
    <source>
        <dbReference type="ARBA" id="ARBA00022884"/>
    </source>
</evidence>
<dbReference type="Gene3D" id="3.40.50.150">
    <property type="entry name" value="Vaccinia Virus protein VP39"/>
    <property type="match status" value="1"/>
</dbReference>
<evidence type="ECO:0000256" key="2">
    <source>
        <dbReference type="ARBA" id="ARBA00022555"/>
    </source>
</evidence>
<feature type="binding site" evidence="9">
    <location>
        <begin position="86"/>
        <end position="87"/>
    </location>
    <ligand>
        <name>S-adenosyl-L-methionine</name>
        <dbReference type="ChEBI" id="CHEBI:59789"/>
    </ligand>
</feature>
<accession>A0A8V5GSQ0</accession>
<dbReference type="PANTHER" id="PTHR23417">
    <property type="entry name" value="3-DEOXY-D-MANNO-OCTULOSONIC-ACID TRANSFERASE/TRNA GUANINE-N 7 - -METHYLTRANSFERASE"/>
    <property type="match status" value="1"/>
</dbReference>
<evidence type="ECO:0000313" key="11">
    <source>
        <dbReference type="Proteomes" id="UP000694405"/>
    </source>
</evidence>
<keyword evidence="2 9" id="KW-0820">tRNA-binding</keyword>
<evidence type="ECO:0000256" key="8">
    <source>
        <dbReference type="ARBA" id="ARBA00023242"/>
    </source>
</evidence>
<keyword evidence="3 9" id="KW-0489">Methyltransferase</keyword>
<dbReference type="Pfam" id="PF02390">
    <property type="entry name" value="Methyltransf_4"/>
    <property type="match status" value="1"/>
</dbReference>
<evidence type="ECO:0000256" key="3">
    <source>
        <dbReference type="ARBA" id="ARBA00022603"/>
    </source>
</evidence>
<dbReference type="PROSITE" id="PS51625">
    <property type="entry name" value="SAM_MT_TRMB"/>
    <property type="match status" value="1"/>
</dbReference>
<dbReference type="HAMAP" id="MF_03055">
    <property type="entry name" value="tRNA_methyltr_TrmB_euk"/>
    <property type="match status" value="1"/>
</dbReference>
<proteinExistence type="inferred from homology"/>
<comment type="function">
    <text evidence="9">Catalyzes the formation of N(7)-methylguanine at position 46 (m7G46) in tRNA.</text>
</comment>
<evidence type="ECO:0000256" key="9">
    <source>
        <dbReference type="HAMAP-Rule" id="MF_03055"/>
    </source>
</evidence>
<dbReference type="AlphaFoldDB" id="A0A8V5GSQ0"/>
<dbReference type="CDD" id="cd02440">
    <property type="entry name" value="AdoMet_MTases"/>
    <property type="match status" value="1"/>
</dbReference>
<protein>
    <recommendedName>
        <fullName evidence="9">tRNA (guanine-N(7)-)-methyltransferase</fullName>
        <ecNumber evidence="9">2.1.1.33</ecNumber>
    </recommendedName>
    <alternativeName>
        <fullName evidence="9">Methyltransferase-like protein 1</fullName>
    </alternativeName>
    <alternativeName>
        <fullName evidence="9">tRNA (guanine(46)-N(7))-methyltransferase</fullName>
    </alternativeName>
    <alternativeName>
        <fullName evidence="9">tRNA(m7G46)-methyltransferase</fullName>
    </alternativeName>
</protein>
<keyword evidence="8 9" id="KW-0539">Nucleus</keyword>
<keyword evidence="6 9" id="KW-0819">tRNA processing</keyword>
<feature type="active site" evidence="9">
    <location>
        <position position="142"/>
    </location>
</feature>
<comment type="catalytic activity">
    <reaction evidence="1 9">
        <text>guanosine(46) in tRNA + S-adenosyl-L-methionine = N(7)-methylguanosine(46) in tRNA + S-adenosyl-L-homocysteine</text>
        <dbReference type="Rhea" id="RHEA:42708"/>
        <dbReference type="Rhea" id="RHEA-COMP:10188"/>
        <dbReference type="Rhea" id="RHEA-COMP:10189"/>
        <dbReference type="ChEBI" id="CHEBI:57856"/>
        <dbReference type="ChEBI" id="CHEBI:59789"/>
        <dbReference type="ChEBI" id="CHEBI:74269"/>
        <dbReference type="ChEBI" id="CHEBI:74480"/>
        <dbReference type="EC" id="2.1.1.33"/>
    </reaction>
</comment>
<comment type="similarity">
    <text evidence="9">Belongs to the class I-like SAM-binding methyltransferase superfamily. TrmB family.</text>
</comment>
<dbReference type="NCBIfam" id="TIGR00091">
    <property type="entry name" value="tRNA (guanosine(46)-N7)-methyltransferase TrmB"/>
    <property type="match status" value="1"/>
</dbReference>
<evidence type="ECO:0000256" key="4">
    <source>
        <dbReference type="ARBA" id="ARBA00022679"/>
    </source>
</evidence>
<dbReference type="EC" id="2.1.1.33" evidence="9"/>
<organism evidence="10 11">
    <name type="scientific">Melopsittacus undulatus</name>
    <name type="common">Budgerigar</name>
    <name type="synonym">Psittacus undulatus</name>
    <dbReference type="NCBI Taxonomy" id="13146"/>
    <lineage>
        <taxon>Eukaryota</taxon>
        <taxon>Metazoa</taxon>
        <taxon>Chordata</taxon>
        <taxon>Craniata</taxon>
        <taxon>Vertebrata</taxon>
        <taxon>Euteleostomi</taxon>
        <taxon>Archelosauria</taxon>
        <taxon>Archosauria</taxon>
        <taxon>Dinosauria</taxon>
        <taxon>Saurischia</taxon>
        <taxon>Theropoda</taxon>
        <taxon>Coelurosauria</taxon>
        <taxon>Aves</taxon>
        <taxon>Neognathae</taxon>
        <taxon>Neoaves</taxon>
        <taxon>Telluraves</taxon>
        <taxon>Australaves</taxon>
        <taxon>Psittaciformes</taxon>
        <taxon>Psittaculidae</taxon>
        <taxon>Melopsittacus</taxon>
    </lineage>
</organism>
<reference evidence="10" key="2">
    <citation type="submission" date="2025-08" db="UniProtKB">
        <authorList>
            <consortium name="Ensembl"/>
        </authorList>
    </citation>
    <scope>IDENTIFICATION</scope>
</reference>
<dbReference type="InterPro" id="IPR029063">
    <property type="entry name" value="SAM-dependent_MTases_sf"/>
</dbReference>
<gene>
    <name evidence="10" type="primary">LOC117437312</name>
    <name evidence="9" type="synonym">METTL1</name>
</gene>
<feature type="binding site" evidence="9">
    <location>
        <begin position="217"/>
        <end position="219"/>
    </location>
    <ligand>
        <name>S-adenosyl-L-methionine</name>
        <dbReference type="ChEBI" id="CHEBI:59789"/>
    </ligand>
</feature>
<feature type="binding site" evidence="9">
    <location>
        <begin position="119"/>
        <end position="120"/>
    </location>
    <ligand>
        <name>S-adenosyl-L-methionine</name>
        <dbReference type="ChEBI" id="CHEBI:59789"/>
    </ligand>
</feature>
<sequence>MADAPPQKRFYRQRAHANPLADRGLSVPPRPQDMDWASLFPDFFPADPPPGYSPPSVETLDVGCGYGGLLVLLSALFPQDLALGLELRPRVAAFTAQRIRSLRAQEPSRCQNVACVRGNAMRNLPHFFRRAQLRRLFFLFPDPHFKRTKHKWRIISPALLAEYGYVLRPGGLVYTVTDVPELHQWMVKHFREHPLFEEVALGQLASDPLLSLLGTVTEEGVRAQRGGRTPLPAVFRGAPPINPMVPPPVHH</sequence>
<dbReference type="Ensembl" id="ENSMUNT00000029423.1">
    <property type="protein sequence ID" value="ENSMUNP00000023277.1"/>
    <property type="gene ID" value="ENSMUNG00000018959.1"/>
</dbReference>
<dbReference type="GO" id="GO:0005634">
    <property type="term" value="C:nucleus"/>
    <property type="evidence" value="ECO:0007669"/>
    <property type="project" value="UniProtKB-SubCell"/>
</dbReference>
<dbReference type="GO" id="GO:0043527">
    <property type="term" value="C:tRNA methyltransferase complex"/>
    <property type="evidence" value="ECO:0007669"/>
    <property type="project" value="TreeGrafter"/>
</dbReference>
<dbReference type="GO" id="GO:0008176">
    <property type="term" value="F:tRNA (guanine(46)-N7)-methyltransferase activity"/>
    <property type="evidence" value="ECO:0007669"/>
    <property type="project" value="UniProtKB-UniRule"/>
</dbReference>
<evidence type="ECO:0000256" key="6">
    <source>
        <dbReference type="ARBA" id="ARBA00022694"/>
    </source>
</evidence>
<dbReference type="GO" id="GO:0000049">
    <property type="term" value="F:tRNA binding"/>
    <property type="evidence" value="ECO:0007669"/>
    <property type="project" value="UniProtKB-UniRule"/>
</dbReference>
<comment type="pathway">
    <text evidence="9">tRNA modification; N(7)-methylguanine-tRNA biosynthesis.</text>
</comment>
<comment type="subunit">
    <text evidence="9">Forms a complex with WDR4.</text>
</comment>
<evidence type="ECO:0000256" key="5">
    <source>
        <dbReference type="ARBA" id="ARBA00022691"/>
    </source>
</evidence>
<dbReference type="InterPro" id="IPR025763">
    <property type="entry name" value="Trm8_euk"/>
</dbReference>
<keyword evidence="4 9" id="KW-0808">Transferase</keyword>
<dbReference type="PANTHER" id="PTHR23417:SF16">
    <property type="entry name" value="TRNA (GUANINE-N(7)-)-METHYLTRANSFERASE"/>
    <property type="match status" value="1"/>
</dbReference>
<keyword evidence="7 9" id="KW-0694">RNA-binding</keyword>
<keyword evidence="11" id="KW-1185">Reference proteome</keyword>
<dbReference type="SUPFAM" id="SSF53335">
    <property type="entry name" value="S-adenosyl-L-methionine-dependent methyltransferases"/>
    <property type="match status" value="1"/>
</dbReference>
<comment type="subcellular location">
    <subcellularLocation>
        <location evidence="9">Nucleus</location>
    </subcellularLocation>
</comment>
<evidence type="ECO:0000256" key="1">
    <source>
        <dbReference type="ARBA" id="ARBA00000142"/>
    </source>
</evidence>
<dbReference type="Proteomes" id="UP000694405">
    <property type="component" value="Chromosome 21"/>
</dbReference>
<feature type="binding site" evidence="9">
    <location>
        <position position="139"/>
    </location>
    <ligand>
        <name>S-adenosyl-L-methionine</name>
        <dbReference type="ChEBI" id="CHEBI:59789"/>
    </ligand>
</feature>
<feature type="binding site" evidence="9">
    <location>
        <position position="63"/>
    </location>
    <ligand>
        <name>S-adenosyl-L-methionine</name>
        <dbReference type="ChEBI" id="CHEBI:59789"/>
    </ligand>
</feature>
<keyword evidence="5 9" id="KW-0949">S-adenosyl-L-methionine</keyword>
<dbReference type="InterPro" id="IPR003358">
    <property type="entry name" value="tRNA_(Gua-N-7)_MeTrfase_Trmb"/>
</dbReference>
<evidence type="ECO:0000313" key="10">
    <source>
        <dbReference type="Ensembl" id="ENSMUNP00000023277.1"/>
    </source>
</evidence>